<feature type="compositionally biased region" description="Low complexity" evidence="2">
    <location>
        <begin position="841"/>
        <end position="852"/>
    </location>
</feature>
<name>A0A8H4R9K9_9HELO</name>
<dbReference type="OrthoDB" id="5100145at2759"/>
<feature type="domain" description="C2H2-type" evidence="3">
    <location>
        <begin position="922"/>
        <end position="950"/>
    </location>
</feature>
<keyword evidence="1" id="KW-0862">Zinc</keyword>
<evidence type="ECO:0000313" key="5">
    <source>
        <dbReference type="Proteomes" id="UP000566819"/>
    </source>
</evidence>
<dbReference type="InterPro" id="IPR013087">
    <property type="entry name" value="Znf_C2H2_type"/>
</dbReference>
<dbReference type="AlphaFoldDB" id="A0A8H4R9K9"/>
<protein>
    <recommendedName>
        <fullName evidence="3">C2H2-type domain-containing protein</fullName>
    </recommendedName>
</protein>
<accession>A0A8H4R9K9</accession>
<evidence type="ECO:0000313" key="4">
    <source>
        <dbReference type="EMBL" id="KAF4626015.1"/>
    </source>
</evidence>
<dbReference type="EMBL" id="JAAMPI010001244">
    <property type="protein sequence ID" value="KAF4626015.1"/>
    <property type="molecule type" value="Genomic_DNA"/>
</dbReference>
<evidence type="ECO:0000256" key="1">
    <source>
        <dbReference type="PROSITE-ProRule" id="PRU00042"/>
    </source>
</evidence>
<reference evidence="4 5" key="1">
    <citation type="submission" date="2020-03" db="EMBL/GenBank/DDBJ databases">
        <title>Draft Genome Sequence of Cudoniella acicularis.</title>
        <authorList>
            <person name="Buettner E."/>
            <person name="Kellner H."/>
        </authorList>
    </citation>
    <scope>NUCLEOTIDE SEQUENCE [LARGE SCALE GENOMIC DNA]</scope>
    <source>
        <strain evidence="4 5">DSM 108380</strain>
    </source>
</reference>
<keyword evidence="5" id="KW-1185">Reference proteome</keyword>
<proteinExistence type="predicted"/>
<organism evidence="4 5">
    <name type="scientific">Cudoniella acicularis</name>
    <dbReference type="NCBI Taxonomy" id="354080"/>
    <lineage>
        <taxon>Eukaryota</taxon>
        <taxon>Fungi</taxon>
        <taxon>Dikarya</taxon>
        <taxon>Ascomycota</taxon>
        <taxon>Pezizomycotina</taxon>
        <taxon>Leotiomycetes</taxon>
        <taxon>Helotiales</taxon>
        <taxon>Tricladiaceae</taxon>
        <taxon>Cudoniella</taxon>
    </lineage>
</organism>
<sequence length="960" mass="107699">MIDPGDWEEMNKYLVSLEAEGTECSGRVDDVVEFEDMTRLCSIERVFAIRMVDIFRESQPRLGPPVSTCGRCGYSACICYKAALKVMPTEYAPFGIYSGDTPNIYSGDTPKVEEHLVNKHLAARYEFRSEVDGLQAGVNYLNSFEGPNEKTPLSRIHGKSPRGLLELESQSGNRRERGERVYKTPGKQATLDAALDCLHDSHINQFFEDGMAPSLADANNDSLEIPFRNERFEWPGPERSDIFSPPNPALEQSTGVAYGSIPAHSFGERGRENQQYTCRKELPTTNEVHSAETANVEIDEPPMIAKKVPQEFQWATLQELRLSSRAHYMKFLRLTANHNSRGIKMLRRMYSGPKGMLNTGIATFGDVLDGQEPQSLKEIFAFTCLSYIMSKLLQKYRRMESSQVLADTDRWRQAIKKEKDRLVYDQAVKILWPEISFLEEHSKEKDANSTLPPSESHLGSMIPPGLTFNASAGPLYVPSSMLVYNMTASSDFNLLERARASDCFNIENDMQSAFQVPGTHLNPDNQPHDHGLHDHLIGLLQETSTHQSFMFADFLNFCDPQLENNIDAGSEKQPPNITPTTHLPDPPPQMFPLNEPVGTLDPKELSSTSPPVTASEVLVQRESLSPKADEVPTVPLLLGSLIETIMFQVTVEFMKFITSLGDLLFHLSGCGITSRRKKHAVEDYTRPVQEFGEFVTRAVELILKPIKKDLDETDESVDAVLCMADAFVRLGRLHTVREIEEYIITTARHLACDYTSFTTIVSKTLKRCLAASDRMTWDQIYPTYATDQEDYSTAYIKKTEATEIEWALQNFQKEGNGENNVNFTTINNIQAAEPVTPRPESNSSSNLNSLPSKKQKLSPPSPNSSNERQYSTTPSSSSGSDLPAPSKAHCHYANCENSYTGKDARVNLRRHIRTAHEGCKAIKCPNCGHESSRRDNVRKHFLLKHKGEDVPAVLMCKTRA</sequence>
<evidence type="ECO:0000259" key="3">
    <source>
        <dbReference type="PROSITE" id="PS50157"/>
    </source>
</evidence>
<evidence type="ECO:0000256" key="2">
    <source>
        <dbReference type="SAM" id="MobiDB-lite"/>
    </source>
</evidence>
<dbReference type="Gene3D" id="3.30.160.60">
    <property type="entry name" value="Classic Zinc Finger"/>
    <property type="match status" value="1"/>
</dbReference>
<feature type="region of interest" description="Disordered" evidence="2">
    <location>
        <begin position="567"/>
        <end position="586"/>
    </location>
</feature>
<feature type="region of interest" description="Disordered" evidence="2">
    <location>
        <begin position="834"/>
        <end position="887"/>
    </location>
</feature>
<keyword evidence="1" id="KW-0863">Zinc-finger</keyword>
<feature type="compositionally biased region" description="Low complexity" evidence="2">
    <location>
        <begin position="863"/>
        <end position="886"/>
    </location>
</feature>
<keyword evidence="1" id="KW-0479">Metal-binding</keyword>
<dbReference type="GO" id="GO:0008270">
    <property type="term" value="F:zinc ion binding"/>
    <property type="evidence" value="ECO:0007669"/>
    <property type="project" value="UniProtKB-KW"/>
</dbReference>
<dbReference type="Proteomes" id="UP000566819">
    <property type="component" value="Unassembled WGS sequence"/>
</dbReference>
<comment type="caution">
    <text evidence="4">The sequence shown here is derived from an EMBL/GenBank/DDBJ whole genome shotgun (WGS) entry which is preliminary data.</text>
</comment>
<gene>
    <name evidence="4" type="ORF">G7Y89_g12144</name>
</gene>
<dbReference type="PROSITE" id="PS50157">
    <property type="entry name" value="ZINC_FINGER_C2H2_2"/>
    <property type="match status" value="1"/>
</dbReference>